<evidence type="ECO:0000313" key="2">
    <source>
        <dbReference type="EMBL" id="MBC5771108.1"/>
    </source>
</evidence>
<dbReference type="Proteomes" id="UP000620327">
    <property type="component" value="Unassembled WGS sequence"/>
</dbReference>
<comment type="caution">
    <text evidence="2">The sequence shown here is derived from an EMBL/GenBank/DDBJ whole genome shotgun (WGS) entry which is preliminary data.</text>
</comment>
<accession>A0A923MIU2</accession>
<evidence type="ECO:0000313" key="3">
    <source>
        <dbReference type="Proteomes" id="UP000620327"/>
    </source>
</evidence>
<organism evidence="2 3">
    <name type="scientific">Dysosmobacter segnis</name>
    <dbReference type="NCBI Taxonomy" id="2763042"/>
    <lineage>
        <taxon>Bacteria</taxon>
        <taxon>Bacillati</taxon>
        <taxon>Bacillota</taxon>
        <taxon>Clostridia</taxon>
        <taxon>Eubacteriales</taxon>
        <taxon>Oscillospiraceae</taxon>
        <taxon>Dysosmobacter</taxon>
    </lineage>
</organism>
<reference evidence="2" key="1">
    <citation type="submission" date="2020-08" db="EMBL/GenBank/DDBJ databases">
        <title>Genome public.</title>
        <authorList>
            <person name="Liu C."/>
            <person name="Sun Q."/>
        </authorList>
    </citation>
    <scope>NUCLEOTIDE SEQUENCE</scope>
    <source>
        <strain evidence="2">BX15</strain>
    </source>
</reference>
<sequence>MAKKKNGRNPRNTMESTDRKLIGNAFDDAIRFARKNSSHPNVPKIYDLVGPILKRRKAAVYNLLPEIRNRFGHLYGNSDTGLLTAWINECSALNHSVDGVDHLYYITLAAAIFMLDELKHDGRLPAAYCCFNSSQEALMSVRLPDIYDPCHEEIVLRGMMELIRERDPRVNPFQAYINDVSAQRTEPVIHQKPEQDSESLSPRERFNAVMALVPSVVKERAMKRFIEKYWEFLGIFFACDAPLCKKQTELLRQSDSIMSECRKLHKRLVEKREEKKSPNIPRYVLAPKAALPFQELQDISGNCGMSRAETFAIDEMDRLQAMAAQGLAMEDAADDAGHRRFLLALFAHSAQMVKQEDLIENLDADIAECLLRFEVNDPYETCFGYLCLIEAGSDIPWTYNAAVAVLMAAARKLPWNARTLDELDDLTDGFDEESDSEYLHENADGDFARDKDIAPIDWNDRKADLYRLNYLNTPLYAPLESPAPDWKLNIPQILCGLTGIVMPRTVSDSDGMAEIFEEAGVEKGTAKGLELYLQIALDVQMQSRDWRRDFRHPSAELPEEPANSDIENAVNIDKEDDIDGLKAKIRRLRESNEKYREDLYQIRREMETVKEHTANVEKRAAAERTELAELRELIFMQANAVEMGGPEQDKAAELKFPYSTRKRVVVFGGHDSWRKAIRPLLPNVTFINREQRPNADMIKAADVVWIQPNALSHRSFYKIINVVRTNQVQIRYFGYASAMKCAVQVLEDDASDGKR</sequence>
<dbReference type="RefSeq" id="WP_187015333.1">
    <property type="nucleotide sequence ID" value="NZ_JACOQI010000012.1"/>
</dbReference>
<gene>
    <name evidence="2" type="ORF">H8Z83_12395</name>
</gene>
<feature type="coiled-coil region" evidence="1">
    <location>
        <begin position="571"/>
        <end position="633"/>
    </location>
</feature>
<dbReference type="AlphaFoldDB" id="A0A923MIU2"/>
<evidence type="ECO:0008006" key="4">
    <source>
        <dbReference type="Google" id="ProtNLM"/>
    </source>
</evidence>
<proteinExistence type="predicted"/>
<name>A0A923MIU2_9FIRM</name>
<dbReference type="EMBL" id="JACOQI010000012">
    <property type="protein sequence ID" value="MBC5771108.1"/>
    <property type="molecule type" value="Genomic_DNA"/>
</dbReference>
<evidence type="ECO:0000256" key="1">
    <source>
        <dbReference type="SAM" id="Coils"/>
    </source>
</evidence>
<keyword evidence="3" id="KW-1185">Reference proteome</keyword>
<protein>
    <recommendedName>
        <fullName evidence="4">DUF2325 domain-containing protein</fullName>
    </recommendedName>
</protein>
<keyword evidence="1" id="KW-0175">Coiled coil</keyword>